<organism evidence="1 2">
    <name type="scientific">Mesorhizobium captivum</name>
    <dbReference type="NCBI Taxonomy" id="3072319"/>
    <lineage>
        <taxon>Bacteria</taxon>
        <taxon>Pseudomonadati</taxon>
        <taxon>Pseudomonadota</taxon>
        <taxon>Alphaproteobacteria</taxon>
        <taxon>Hyphomicrobiales</taxon>
        <taxon>Phyllobacteriaceae</taxon>
        <taxon>Mesorhizobium</taxon>
    </lineage>
</organism>
<evidence type="ECO:0000313" key="2">
    <source>
        <dbReference type="Proteomes" id="UP001271249"/>
    </source>
</evidence>
<name>A0ABU4YYY1_9HYPH</name>
<evidence type="ECO:0000313" key="1">
    <source>
        <dbReference type="EMBL" id="MDX8492180.1"/>
    </source>
</evidence>
<protein>
    <submittedName>
        <fullName evidence="1">Uncharacterized protein</fullName>
    </submittedName>
</protein>
<accession>A0ABU4YYY1</accession>
<reference evidence="1 2" key="1">
    <citation type="submission" date="2023-08" db="EMBL/GenBank/DDBJ databases">
        <title>Implementing the SeqCode for naming new Mesorhizobium species isolated from Vachellia karroo root nodules.</title>
        <authorList>
            <person name="Van Lill M."/>
        </authorList>
    </citation>
    <scope>NUCLEOTIDE SEQUENCE [LARGE SCALE GENOMIC DNA]</scope>
    <source>
        <strain evidence="1 2">VK22B</strain>
    </source>
</reference>
<dbReference type="RefSeq" id="WP_320226176.1">
    <property type="nucleotide sequence ID" value="NZ_JAVIJC010000009.1"/>
</dbReference>
<comment type="caution">
    <text evidence="1">The sequence shown here is derived from an EMBL/GenBank/DDBJ whole genome shotgun (WGS) entry which is preliminary data.</text>
</comment>
<gene>
    <name evidence="1" type="ORF">RFN29_11370</name>
</gene>
<proteinExistence type="predicted"/>
<dbReference type="Proteomes" id="UP001271249">
    <property type="component" value="Unassembled WGS sequence"/>
</dbReference>
<keyword evidence="2" id="KW-1185">Reference proteome</keyword>
<dbReference type="EMBL" id="JAVIJC010000009">
    <property type="protein sequence ID" value="MDX8492180.1"/>
    <property type="molecule type" value="Genomic_DNA"/>
</dbReference>
<sequence length="49" mass="5064">MTVGDATRHPSAVDCSRGIFDEEKPILVKREKLSNVVAGSLSGPIGPAG</sequence>